<dbReference type="SUPFAM" id="SSF52151">
    <property type="entry name" value="FabD/lysophospholipase-like"/>
    <property type="match status" value="1"/>
</dbReference>
<dbReference type="Gene3D" id="1.10.1200.10">
    <property type="entry name" value="ACP-like"/>
    <property type="match status" value="1"/>
</dbReference>
<evidence type="ECO:0000256" key="1">
    <source>
        <dbReference type="ARBA" id="ARBA00022450"/>
    </source>
</evidence>
<dbReference type="InterPro" id="IPR016036">
    <property type="entry name" value="Malonyl_transacylase_ACP-bd"/>
</dbReference>
<dbReference type="InterPro" id="IPR001227">
    <property type="entry name" value="Ac_transferase_dom_sf"/>
</dbReference>
<dbReference type="SMART" id="SM00827">
    <property type="entry name" value="PKS_AT"/>
    <property type="match status" value="1"/>
</dbReference>
<dbReference type="PROSITE" id="PS00012">
    <property type="entry name" value="PHOSPHOPANTETHEINE"/>
    <property type="match status" value="1"/>
</dbReference>
<proteinExistence type="predicted"/>
<dbReference type="Pfam" id="PF00698">
    <property type="entry name" value="Acyl_transf_1"/>
    <property type="match status" value="1"/>
</dbReference>
<dbReference type="InterPro" id="IPR014043">
    <property type="entry name" value="Acyl_transferase_dom"/>
</dbReference>
<dbReference type="Pfam" id="PF00550">
    <property type="entry name" value="PP-binding"/>
    <property type="match status" value="1"/>
</dbReference>
<evidence type="ECO:0000256" key="3">
    <source>
        <dbReference type="SAM" id="MobiDB-lite"/>
    </source>
</evidence>
<dbReference type="InterPro" id="IPR006162">
    <property type="entry name" value="Ppantetheine_attach_site"/>
</dbReference>
<accession>A0ABT4V599</accession>
<evidence type="ECO:0000313" key="6">
    <source>
        <dbReference type="Proteomes" id="UP001210380"/>
    </source>
</evidence>
<dbReference type="PANTHER" id="PTHR42681">
    <property type="entry name" value="MALONYL-COA-ACYL CARRIER PROTEIN TRANSACYLASE, MITOCHONDRIAL"/>
    <property type="match status" value="1"/>
</dbReference>
<keyword evidence="2" id="KW-0597">Phosphoprotein</keyword>
<evidence type="ECO:0000259" key="4">
    <source>
        <dbReference type="PROSITE" id="PS50075"/>
    </source>
</evidence>
<protein>
    <submittedName>
        <fullName evidence="5">Acyltransferase domain-containing protein</fullName>
    </submittedName>
</protein>
<feature type="compositionally biased region" description="Low complexity" evidence="3">
    <location>
        <begin position="372"/>
        <end position="391"/>
    </location>
</feature>
<keyword evidence="5" id="KW-0808">Transferase</keyword>
<dbReference type="InterPro" id="IPR036736">
    <property type="entry name" value="ACP-like_sf"/>
</dbReference>
<dbReference type="InterPro" id="IPR050858">
    <property type="entry name" value="Mal-CoA-ACP_Trans/PKS_FabD"/>
</dbReference>
<keyword evidence="6" id="KW-1185">Reference proteome</keyword>
<evidence type="ECO:0000256" key="2">
    <source>
        <dbReference type="ARBA" id="ARBA00022553"/>
    </source>
</evidence>
<dbReference type="InterPro" id="IPR009081">
    <property type="entry name" value="PP-bd_ACP"/>
</dbReference>
<dbReference type="Proteomes" id="UP001210380">
    <property type="component" value="Unassembled WGS sequence"/>
</dbReference>
<dbReference type="GO" id="GO:0016746">
    <property type="term" value="F:acyltransferase activity"/>
    <property type="evidence" value="ECO:0007669"/>
    <property type="project" value="UniProtKB-KW"/>
</dbReference>
<keyword evidence="1" id="KW-0596">Phosphopantetheine</keyword>
<keyword evidence="5" id="KW-0012">Acyltransferase</keyword>
<feature type="region of interest" description="Disordered" evidence="3">
    <location>
        <begin position="360"/>
        <end position="391"/>
    </location>
</feature>
<reference evidence="5 6" key="1">
    <citation type="submission" date="2022-11" db="EMBL/GenBank/DDBJ databases">
        <title>Draft genome sequence of Saccharopolyspora sp. WRP15-2 isolated from rhizosphere soils of wild rice in Thailand.</title>
        <authorList>
            <person name="Duangmal K."/>
            <person name="Kammanee S."/>
            <person name="Muangham S."/>
        </authorList>
    </citation>
    <scope>NUCLEOTIDE SEQUENCE [LARGE SCALE GENOMIC DNA]</scope>
    <source>
        <strain evidence="5 6">WRP15-2</strain>
    </source>
</reference>
<sequence>MDRSADVVALFPGQGAFDGEALADAAKNHPDAQDVFEEIDGVTLAETGRRLSDVVFGDEPPKLGALLADEPWVSQLAIYGTDVAVHHALRSSGLRPDLLLGHSLGEIAALVCAGAYTVADGARLIWHRVRVVEETELRDGCMAALATDADRARSLLSAVGDDDLVIAAENHDRQTVVSGPAESMAQLRAVTGAVGVSFAQLESPAPFHSPLLLPTTDRFTAAIRDIPRRPLRTRVHSPILDREYRDDEDISAALASHLTLPVHFAATIRRLEAKGVRAYVECGAVGSLSKFVRQHLSSSAPTAVAGLPPAGIDSALREMRAAGLLPAPEAAGGTAFDAFWADRGAQIIELIRQEFERYQDTRTTPPEPETPQPSAEPEAPQSSEDPASSAAVLDPAEVAGKLRKMYSDALEYPEEVFTDDVELEAELGIDSVKQVELLTRVSETFGLPMPADGFRLADYDKMGKVVDHTVRLLSSAESAHA</sequence>
<name>A0ABT4V599_9PSEU</name>
<dbReference type="EMBL" id="JAQGLA010000060">
    <property type="protein sequence ID" value="MDA3629141.1"/>
    <property type="molecule type" value="Genomic_DNA"/>
</dbReference>
<feature type="domain" description="Carrier" evidence="4">
    <location>
        <begin position="393"/>
        <end position="473"/>
    </location>
</feature>
<dbReference type="PANTHER" id="PTHR42681:SF6">
    <property type="entry name" value="BLL0263 PROTEIN"/>
    <property type="match status" value="1"/>
</dbReference>
<evidence type="ECO:0000313" key="5">
    <source>
        <dbReference type="EMBL" id="MDA3629141.1"/>
    </source>
</evidence>
<dbReference type="SUPFAM" id="SSF55048">
    <property type="entry name" value="Probable ACP-binding domain of malonyl-CoA ACP transacylase"/>
    <property type="match status" value="1"/>
</dbReference>
<organism evidence="5 6">
    <name type="scientific">Saccharopolyspora oryzae</name>
    <dbReference type="NCBI Taxonomy" id="2997343"/>
    <lineage>
        <taxon>Bacteria</taxon>
        <taxon>Bacillati</taxon>
        <taxon>Actinomycetota</taxon>
        <taxon>Actinomycetes</taxon>
        <taxon>Pseudonocardiales</taxon>
        <taxon>Pseudonocardiaceae</taxon>
        <taxon>Saccharopolyspora</taxon>
    </lineage>
</organism>
<dbReference type="InterPro" id="IPR016035">
    <property type="entry name" value="Acyl_Trfase/lysoPLipase"/>
</dbReference>
<comment type="caution">
    <text evidence="5">The sequence shown here is derived from an EMBL/GenBank/DDBJ whole genome shotgun (WGS) entry which is preliminary data.</text>
</comment>
<dbReference type="PROSITE" id="PS50075">
    <property type="entry name" value="CARRIER"/>
    <property type="match status" value="1"/>
</dbReference>
<dbReference type="SUPFAM" id="SSF47336">
    <property type="entry name" value="ACP-like"/>
    <property type="match status" value="1"/>
</dbReference>
<dbReference type="Gene3D" id="3.40.366.10">
    <property type="entry name" value="Malonyl-Coenzyme A Acyl Carrier Protein, domain 2"/>
    <property type="match status" value="1"/>
</dbReference>
<gene>
    <name evidence="5" type="ORF">OU415_27175</name>
</gene>
<dbReference type="RefSeq" id="WP_270952115.1">
    <property type="nucleotide sequence ID" value="NZ_JAQGLA010000060.1"/>
</dbReference>